<dbReference type="InterPro" id="IPR006221">
    <property type="entry name" value="TrpG/PapA_dom"/>
</dbReference>
<dbReference type="PRINTS" id="PR00097">
    <property type="entry name" value="ANTSNTHASEII"/>
</dbReference>
<sequence length="192" mass="21570">MVLLIDNYDSFTYNLFQYVAEFCEVKVYRNDKITIEDIYKLKPQAIIISPGPSIPENAGISIPVVKEFKDKLPILGICLGHQAIASAFGTKIIRAPIPVHGKVSYIYYSQNPIFEGVENPFEATRYHSLVVDVESLNPSLKVIAWTQDKLIMGIQYEDKPVYGLQFHPESIFTTSGKRIIKNFLKLGGVISG</sequence>
<dbReference type="CDD" id="cd01743">
    <property type="entry name" value="GATase1_Anthranilate_Synthase"/>
    <property type="match status" value="1"/>
</dbReference>
<dbReference type="GO" id="GO:0005829">
    <property type="term" value="C:cytosol"/>
    <property type="evidence" value="ECO:0007669"/>
    <property type="project" value="TreeGrafter"/>
</dbReference>
<reference evidence="3" key="1">
    <citation type="journal article" date="2020" name="mSystems">
        <title>Genome- and Community-Level Interaction Insights into Carbon Utilization and Element Cycling Functions of Hydrothermarchaeota in Hydrothermal Sediment.</title>
        <authorList>
            <person name="Zhou Z."/>
            <person name="Liu Y."/>
            <person name="Xu W."/>
            <person name="Pan J."/>
            <person name="Luo Z.H."/>
            <person name="Li M."/>
        </authorList>
    </citation>
    <scope>NUCLEOTIDE SEQUENCE [LARGE SCALE GENOMIC DNA]</scope>
    <source>
        <strain evidence="3">SpSt-70</strain>
    </source>
</reference>
<comment type="caution">
    <text evidence="3">The sequence shown here is derived from an EMBL/GenBank/DDBJ whole genome shotgun (WGS) entry which is preliminary data.</text>
</comment>
<keyword evidence="1" id="KW-0315">Glutamine amidotransferase</keyword>
<dbReference type="PRINTS" id="PR00099">
    <property type="entry name" value="CPSGATASE"/>
</dbReference>
<gene>
    <name evidence="3" type="ORF">ENU78_06500</name>
</gene>
<dbReference type="InterPro" id="IPR050472">
    <property type="entry name" value="Anth_synth/Amidotransfase"/>
</dbReference>
<dbReference type="Gene3D" id="3.40.50.880">
    <property type="match status" value="1"/>
</dbReference>
<dbReference type="Pfam" id="PF00117">
    <property type="entry name" value="GATase"/>
    <property type="match status" value="1"/>
</dbReference>
<dbReference type="PROSITE" id="PS51273">
    <property type="entry name" value="GATASE_TYPE_1"/>
    <property type="match status" value="1"/>
</dbReference>
<dbReference type="GO" id="GO:0000162">
    <property type="term" value="P:L-tryptophan biosynthetic process"/>
    <property type="evidence" value="ECO:0007669"/>
    <property type="project" value="TreeGrafter"/>
</dbReference>
<name>A0A7V4DXR4_DICTH</name>
<dbReference type="RefSeq" id="WP_149122614.1">
    <property type="nucleotide sequence ID" value="NZ_VTFL01000002.1"/>
</dbReference>
<protein>
    <submittedName>
        <fullName evidence="3">Aminodeoxychorismate/anthranilate synthase component II</fullName>
    </submittedName>
</protein>
<dbReference type="FunFam" id="3.40.50.880:FF:000003">
    <property type="entry name" value="Anthranilate synthase component II"/>
    <property type="match status" value="1"/>
</dbReference>
<dbReference type="NCBIfam" id="TIGR00566">
    <property type="entry name" value="trpG_papA"/>
    <property type="match status" value="1"/>
</dbReference>
<evidence type="ECO:0000259" key="2">
    <source>
        <dbReference type="Pfam" id="PF00117"/>
    </source>
</evidence>
<evidence type="ECO:0000256" key="1">
    <source>
        <dbReference type="ARBA" id="ARBA00022962"/>
    </source>
</evidence>
<evidence type="ECO:0000313" key="3">
    <source>
        <dbReference type="EMBL" id="HGK24065.1"/>
    </source>
</evidence>
<dbReference type="PRINTS" id="PR00096">
    <property type="entry name" value="GATASE"/>
</dbReference>
<feature type="domain" description="Glutamine amidotransferase" evidence="2">
    <location>
        <begin position="3"/>
        <end position="184"/>
    </location>
</feature>
<accession>A0A7V4DXR4</accession>
<dbReference type="SUPFAM" id="SSF52317">
    <property type="entry name" value="Class I glutamine amidotransferase-like"/>
    <property type="match status" value="1"/>
</dbReference>
<dbReference type="InterPro" id="IPR017926">
    <property type="entry name" value="GATASE"/>
</dbReference>
<dbReference type="PANTHER" id="PTHR43418:SF4">
    <property type="entry name" value="MULTIFUNCTIONAL TRYPTOPHAN BIOSYNTHESIS PROTEIN"/>
    <property type="match status" value="1"/>
</dbReference>
<dbReference type="PANTHER" id="PTHR43418">
    <property type="entry name" value="MULTIFUNCTIONAL TRYPTOPHAN BIOSYNTHESIS PROTEIN-RELATED"/>
    <property type="match status" value="1"/>
</dbReference>
<dbReference type="EMBL" id="DTDV01000017">
    <property type="protein sequence ID" value="HGK24065.1"/>
    <property type="molecule type" value="Genomic_DNA"/>
</dbReference>
<dbReference type="AlphaFoldDB" id="A0A7V4DXR4"/>
<organism evidence="3">
    <name type="scientific">Dictyoglomus thermophilum</name>
    <dbReference type="NCBI Taxonomy" id="14"/>
    <lineage>
        <taxon>Bacteria</taxon>
        <taxon>Pseudomonadati</taxon>
        <taxon>Dictyoglomota</taxon>
        <taxon>Dictyoglomia</taxon>
        <taxon>Dictyoglomales</taxon>
        <taxon>Dictyoglomaceae</taxon>
        <taxon>Dictyoglomus</taxon>
    </lineage>
</organism>
<dbReference type="InterPro" id="IPR029062">
    <property type="entry name" value="Class_I_gatase-like"/>
</dbReference>
<dbReference type="GO" id="GO:0004049">
    <property type="term" value="F:anthranilate synthase activity"/>
    <property type="evidence" value="ECO:0007669"/>
    <property type="project" value="TreeGrafter"/>
</dbReference>
<proteinExistence type="predicted"/>